<reference evidence="2 3" key="1">
    <citation type="submission" date="2019-08" db="EMBL/GenBank/DDBJ databases">
        <title>Actinomadura sp. nov. CYP1-5 isolated from mountain soil.</title>
        <authorList>
            <person name="Songsumanus A."/>
            <person name="Kuncharoen N."/>
            <person name="Kudo T."/>
            <person name="Yuki M."/>
            <person name="Igarashi Y."/>
            <person name="Tanasupawat S."/>
        </authorList>
    </citation>
    <scope>NUCLEOTIDE SEQUENCE [LARGE SCALE GENOMIC DNA]</scope>
    <source>
        <strain evidence="2 3">JCM 14158</strain>
    </source>
</reference>
<dbReference type="AlphaFoldDB" id="A0A5D0NYK7"/>
<sequence>MLSPRKAVKKHTGAKLPRTSLPSAAKGPLKKLPQGHCVAAGHRVATPPKPGPATDPVTRVPETVLKDAGKVGGALNRSRLGGLPGVTALPHQRRAEAPLSLPVPNVTSALGGANPGGLLLGSAQSRPEARVARPKPRPKPRSGDVLGQVNGLVNGVGGAAQSAAGAPDLGGVLKRRGHAGRPKSAPLSLPNASGVKVRGLPGVR</sequence>
<name>A0A5D0NYK7_9ACTN</name>
<feature type="compositionally biased region" description="Low complexity" evidence="1">
    <location>
        <begin position="145"/>
        <end position="170"/>
    </location>
</feature>
<proteinExistence type="predicted"/>
<protein>
    <submittedName>
        <fullName evidence="2">Uncharacterized protein</fullName>
    </submittedName>
</protein>
<dbReference type="Proteomes" id="UP000323380">
    <property type="component" value="Unassembled WGS sequence"/>
</dbReference>
<feature type="compositionally biased region" description="Basic residues" evidence="1">
    <location>
        <begin position="1"/>
        <end position="13"/>
    </location>
</feature>
<feature type="region of interest" description="Disordered" evidence="1">
    <location>
        <begin position="1"/>
        <end position="32"/>
    </location>
</feature>
<dbReference type="EMBL" id="VSFG01000001">
    <property type="protein sequence ID" value="TYB49121.1"/>
    <property type="molecule type" value="Genomic_DNA"/>
</dbReference>
<keyword evidence="3" id="KW-1185">Reference proteome</keyword>
<evidence type="ECO:0000313" key="2">
    <source>
        <dbReference type="EMBL" id="TYB49121.1"/>
    </source>
</evidence>
<evidence type="ECO:0000313" key="3">
    <source>
        <dbReference type="Proteomes" id="UP000323380"/>
    </source>
</evidence>
<feature type="region of interest" description="Disordered" evidence="1">
    <location>
        <begin position="112"/>
        <end position="204"/>
    </location>
</feature>
<gene>
    <name evidence="2" type="ORF">FXF69_08305</name>
</gene>
<organism evidence="2 3">
    <name type="scientific">Actinomadura chibensis</name>
    <dbReference type="NCBI Taxonomy" id="392828"/>
    <lineage>
        <taxon>Bacteria</taxon>
        <taxon>Bacillati</taxon>
        <taxon>Actinomycetota</taxon>
        <taxon>Actinomycetes</taxon>
        <taxon>Streptosporangiales</taxon>
        <taxon>Thermomonosporaceae</taxon>
        <taxon>Actinomadura</taxon>
    </lineage>
</organism>
<evidence type="ECO:0000256" key="1">
    <source>
        <dbReference type="SAM" id="MobiDB-lite"/>
    </source>
</evidence>
<comment type="caution">
    <text evidence="2">The sequence shown here is derived from an EMBL/GenBank/DDBJ whole genome shotgun (WGS) entry which is preliminary data.</text>
</comment>
<accession>A0A5D0NYK7</accession>